<dbReference type="EMBL" id="KZ805397">
    <property type="protein sequence ID" value="PVH99199.1"/>
    <property type="molecule type" value="Genomic_DNA"/>
</dbReference>
<organism evidence="1 2">
    <name type="scientific">Periconia macrospinosa</name>
    <dbReference type="NCBI Taxonomy" id="97972"/>
    <lineage>
        <taxon>Eukaryota</taxon>
        <taxon>Fungi</taxon>
        <taxon>Dikarya</taxon>
        <taxon>Ascomycota</taxon>
        <taxon>Pezizomycotina</taxon>
        <taxon>Dothideomycetes</taxon>
        <taxon>Pleosporomycetidae</taxon>
        <taxon>Pleosporales</taxon>
        <taxon>Massarineae</taxon>
        <taxon>Periconiaceae</taxon>
        <taxon>Periconia</taxon>
    </lineage>
</organism>
<keyword evidence="2" id="KW-1185">Reference proteome</keyword>
<dbReference type="AlphaFoldDB" id="A0A2V1DPI9"/>
<proteinExistence type="predicted"/>
<evidence type="ECO:0000313" key="1">
    <source>
        <dbReference type="EMBL" id="PVH99199.1"/>
    </source>
</evidence>
<dbReference type="PANTHER" id="PTHR31252:SF11">
    <property type="entry name" value="DUF4419 DOMAIN-CONTAINING PROTEIN"/>
    <property type="match status" value="1"/>
</dbReference>
<accession>A0A2V1DPI9</accession>
<reference evidence="1 2" key="1">
    <citation type="journal article" date="2018" name="Sci. Rep.">
        <title>Comparative genomics provides insights into the lifestyle and reveals functional heterogeneity of dark septate endophytic fungi.</title>
        <authorList>
            <person name="Knapp D.G."/>
            <person name="Nemeth J.B."/>
            <person name="Barry K."/>
            <person name="Hainaut M."/>
            <person name="Henrissat B."/>
            <person name="Johnson J."/>
            <person name="Kuo A."/>
            <person name="Lim J.H.P."/>
            <person name="Lipzen A."/>
            <person name="Nolan M."/>
            <person name="Ohm R.A."/>
            <person name="Tamas L."/>
            <person name="Grigoriev I.V."/>
            <person name="Spatafora J.W."/>
            <person name="Nagy L.G."/>
            <person name="Kovacs G.M."/>
        </authorList>
    </citation>
    <scope>NUCLEOTIDE SEQUENCE [LARGE SCALE GENOMIC DNA]</scope>
    <source>
        <strain evidence="1 2">DSE2036</strain>
    </source>
</reference>
<sequence length="382" mass="43725">MPVTISVASHDARPVTIDAISNKTTSQRVLNMVAWKDHKDIGDILETVPGFPQTSLPNERLEKMQMYPRDHGLIRAAFTAYSYHHNLVIRPEDIWFAILTQFSFYVNKNAEELREYFVSHKGKKGLILKDSGQPDQSLMCRNMTKLMDENIVDRKLREWILPSFTTTKVEDETVAAIIMMGTLQSYFEYIFDCSTCGIPSVTLLGEKEDWEDIARRIEKLKTYGEEPARFGSLLKPILREMVASFDADNTVKSTFWSRIVDHHGGSGKDTIDGWITCFAFWNEEGKVLAKFPGDGGSRFDHRWFTRVDETLPERLRDVRGPELDMNEIPCCFVTVPVLYVSPELERIETKLFAGFAGFEATTALRVYPALERAPPRMSFISR</sequence>
<dbReference type="OrthoDB" id="9978173at2759"/>
<gene>
    <name evidence="1" type="ORF">DM02DRAFT_629596</name>
</gene>
<dbReference type="Proteomes" id="UP000244855">
    <property type="component" value="Unassembled WGS sequence"/>
</dbReference>
<dbReference type="InterPro" id="IPR025533">
    <property type="entry name" value="DUF4419"/>
</dbReference>
<dbReference type="PANTHER" id="PTHR31252">
    <property type="entry name" value="DUF4419 DOMAIN-CONTAINING PROTEIN"/>
    <property type="match status" value="1"/>
</dbReference>
<dbReference type="STRING" id="97972.A0A2V1DPI9"/>
<evidence type="ECO:0000313" key="2">
    <source>
        <dbReference type="Proteomes" id="UP000244855"/>
    </source>
</evidence>
<name>A0A2V1DPI9_9PLEO</name>
<evidence type="ECO:0008006" key="3">
    <source>
        <dbReference type="Google" id="ProtNLM"/>
    </source>
</evidence>
<dbReference type="Pfam" id="PF14388">
    <property type="entry name" value="DUF4419"/>
    <property type="match status" value="1"/>
</dbReference>
<protein>
    <recommendedName>
        <fullName evidence="3">DUF4419 domain-containing protein</fullName>
    </recommendedName>
</protein>